<evidence type="ECO:0000259" key="8">
    <source>
        <dbReference type="Pfam" id="PF22624"/>
    </source>
</evidence>
<evidence type="ECO:0000313" key="9">
    <source>
        <dbReference type="EMBL" id="APF32633.1"/>
    </source>
</evidence>
<keyword evidence="4" id="KW-0479">Metal-binding</keyword>
<dbReference type="Gene3D" id="3.90.470.20">
    <property type="entry name" value="4'-phosphopantetheinyl transferase domain"/>
    <property type="match status" value="2"/>
</dbReference>
<protein>
    <submittedName>
        <fullName evidence="10">4'-phosphopantetheinyl transferase sfp</fullName>
    </submittedName>
    <submittedName>
        <fullName evidence="9">4-phosphopantetheinyl transferase</fullName>
    </submittedName>
</protein>
<dbReference type="InterPro" id="IPR004568">
    <property type="entry name" value="Ppantetheine-prot_Trfase_dom"/>
</dbReference>
<evidence type="ECO:0000256" key="5">
    <source>
        <dbReference type="ARBA" id="ARBA00022842"/>
    </source>
</evidence>
<evidence type="ECO:0000259" key="7">
    <source>
        <dbReference type="Pfam" id="PF01648"/>
    </source>
</evidence>
<dbReference type="InterPro" id="IPR037143">
    <property type="entry name" value="4-PPantetheinyl_Trfase_dom_sf"/>
</dbReference>
<dbReference type="SUPFAM" id="SSF56214">
    <property type="entry name" value="4'-phosphopantetheinyl transferase"/>
    <property type="match status" value="2"/>
</dbReference>
<organism evidence="9">
    <name type="scientific">Bacillus thuringiensis subsp. israelensis</name>
    <dbReference type="NCBI Taxonomy" id="1430"/>
    <lineage>
        <taxon>Bacteria</taxon>
        <taxon>Bacillati</taxon>
        <taxon>Bacillota</taxon>
        <taxon>Bacilli</taxon>
        <taxon>Bacillales</taxon>
        <taxon>Bacillaceae</taxon>
        <taxon>Bacillus</taxon>
        <taxon>Bacillus cereus group</taxon>
    </lineage>
</organism>
<evidence type="ECO:0000313" key="11">
    <source>
        <dbReference type="Proteomes" id="UP000508034"/>
    </source>
</evidence>
<dbReference type="GO" id="GO:0005829">
    <property type="term" value="C:cytosol"/>
    <property type="evidence" value="ECO:0007669"/>
    <property type="project" value="TreeGrafter"/>
</dbReference>
<proteinExistence type="inferred from homology"/>
<dbReference type="Pfam" id="PF01648">
    <property type="entry name" value="ACPS"/>
    <property type="match status" value="1"/>
</dbReference>
<comment type="similarity">
    <text evidence="2">Belongs to the P-Pant transferase superfamily. Gsp/Sfp/HetI/AcpT family.</text>
</comment>
<geneLocation type="plasmid" evidence="9">
    <name>pAM65-52-1-360K</name>
</geneLocation>
<feature type="domain" description="4'-phosphopantetheinyl transferase N-terminal" evidence="8">
    <location>
        <begin position="16"/>
        <end position="98"/>
    </location>
</feature>
<dbReference type="GO" id="GO:0008897">
    <property type="term" value="F:holo-[acyl-carrier-protein] synthase activity"/>
    <property type="evidence" value="ECO:0007669"/>
    <property type="project" value="InterPro"/>
</dbReference>
<keyword evidence="3 9" id="KW-0808">Transferase</keyword>
<dbReference type="RefSeq" id="WP_000260424.1">
    <property type="nucleotide sequence ID" value="NZ_CAAKHA010000028.1"/>
</dbReference>
<keyword evidence="6" id="KW-0045">Antibiotic biosynthesis</keyword>
<keyword evidence="9" id="KW-0614">Plasmid</keyword>
<dbReference type="InterPro" id="IPR050559">
    <property type="entry name" value="P-Pant_transferase_sf"/>
</dbReference>
<dbReference type="EMBL" id="CAAKHA010000028">
    <property type="protein sequence ID" value="VIJ07830.1"/>
    <property type="molecule type" value="Genomic_DNA"/>
</dbReference>
<dbReference type="InterPro" id="IPR008278">
    <property type="entry name" value="4-PPantetheinyl_Trfase_dom"/>
</dbReference>
<dbReference type="PANTHER" id="PTHR12215:SF10">
    <property type="entry name" value="L-AMINOADIPATE-SEMIALDEHYDE DEHYDROGENASE-PHOSPHOPANTETHEINYL TRANSFERASE"/>
    <property type="match status" value="1"/>
</dbReference>
<comment type="cofactor">
    <cofactor evidence="1">
        <name>Mg(2+)</name>
        <dbReference type="ChEBI" id="CHEBI:18420"/>
    </cofactor>
</comment>
<dbReference type="Pfam" id="PF22624">
    <property type="entry name" value="AASDHPPT_N"/>
    <property type="match status" value="1"/>
</dbReference>
<evidence type="ECO:0000256" key="2">
    <source>
        <dbReference type="ARBA" id="ARBA00010990"/>
    </source>
</evidence>
<sequence length="231" mass="26923">MVVIYRININESIKKNNIQNLLQYISSPRRKRAMRFWNVRDSYRSVLGEMLARYAICRQSGCLNESIEIQFDPGSKPRLLFPAGLFFNISHSGDWVLCTISNNSVGIDVEYMKEVNLQIAESFFSTSEYQFILNHHSEEELKKRFYQIWTLKESYVKADGRGLRLPMKSFSMLIKEHHISIHTENALRNCQFKTFQMDEQYIVSVCSVQDPIGDSMEDLNIKDVVSLLQST</sequence>
<gene>
    <name evidence="10" type="primary">sfp_3</name>
    <name evidence="9" type="ORF">ATN07_29455</name>
    <name evidence="10" type="ORF">BTAR23_AR23_05928</name>
</gene>
<dbReference type="GO" id="GO:0000287">
    <property type="term" value="F:magnesium ion binding"/>
    <property type="evidence" value="ECO:0007669"/>
    <property type="project" value="InterPro"/>
</dbReference>
<dbReference type="PANTHER" id="PTHR12215">
    <property type="entry name" value="PHOSPHOPANTETHEINE TRANSFERASE"/>
    <property type="match status" value="1"/>
</dbReference>
<evidence type="ECO:0000313" key="10">
    <source>
        <dbReference type="EMBL" id="VIJ07830.1"/>
    </source>
</evidence>
<keyword evidence="5" id="KW-0460">Magnesium</keyword>
<dbReference type="GO" id="GO:0017000">
    <property type="term" value="P:antibiotic biosynthetic process"/>
    <property type="evidence" value="ECO:0007669"/>
    <property type="project" value="UniProtKB-KW"/>
</dbReference>
<evidence type="ECO:0000256" key="3">
    <source>
        <dbReference type="ARBA" id="ARBA00022679"/>
    </source>
</evidence>
<feature type="domain" description="4'-phosphopantetheinyl transferase" evidence="7">
    <location>
        <begin position="104"/>
        <end position="206"/>
    </location>
</feature>
<dbReference type="Proteomes" id="UP000508034">
    <property type="component" value="Unassembled WGS sequence"/>
</dbReference>
<dbReference type="GO" id="GO:0019878">
    <property type="term" value="P:lysine biosynthetic process via aminoadipic acid"/>
    <property type="evidence" value="ECO:0007669"/>
    <property type="project" value="TreeGrafter"/>
</dbReference>
<dbReference type="NCBIfam" id="TIGR00556">
    <property type="entry name" value="pantethn_trn"/>
    <property type="match status" value="1"/>
</dbReference>
<evidence type="ECO:0000256" key="4">
    <source>
        <dbReference type="ARBA" id="ARBA00022723"/>
    </source>
</evidence>
<dbReference type="InterPro" id="IPR055066">
    <property type="entry name" value="AASDHPPT_N"/>
</dbReference>
<evidence type="ECO:0000256" key="6">
    <source>
        <dbReference type="ARBA" id="ARBA00023194"/>
    </source>
</evidence>
<reference evidence="9" key="1">
    <citation type="journal article" date="2017" name="Res. Microbiol.">
        <title>Comparative genomics of extrachromosomal elements in Bacillus thuringiensis subsp. israelensis.</title>
        <authorList>
            <person name="Bolotin A."/>
            <person name="Gillis A."/>
            <person name="Sanchis V."/>
            <person name="Nielsen-LeRoux C."/>
            <person name="Mahillon J."/>
            <person name="Lereclus D."/>
            <person name="Sorokin A."/>
        </authorList>
    </citation>
    <scope>NUCLEOTIDE SEQUENCE</scope>
    <source>
        <strain evidence="9">AM65-52</strain>
        <plasmid evidence="9">pAM65-52-1-360K</plasmid>
    </source>
</reference>
<dbReference type="AlphaFoldDB" id="A0A1L2Z0N0"/>
<dbReference type="GO" id="GO:0006633">
    <property type="term" value="P:fatty acid biosynthetic process"/>
    <property type="evidence" value="ECO:0007669"/>
    <property type="project" value="InterPro"/>
</dbReference>
<dbReference type="EMBL" id="CP013276">
    <property type="protein sequence ID" value="APF32633.1"/>
    <property type="molecule type" value="Genomic_DNA"/>
</dbReference>
<name>A0A1L2Z0N0_BACTI</name>
<evidence type="ECO:0000256" key="1">
    <source>
        <dbReference type="ARBA" id="ARBA00001946"/>
    </source>
</evidence>
<accession>A0A1L2Z0N0</accession>
<reference evidence="10 11" key="2">
    <citation type="submission" date="2019-04" db="EMBL/GenBank/DDBJ databases">
        <authorList>
            <person name="Patino-Navarrete R."/>
            <person name="Patino Navarrete R."/>
        </authorList>
    </citation>
    <scope>NUCLEOTIDE SEQUENCE [LARGE SCALE GENOMIC DNA]</scope>
    <source>
        <strain evidence="10">Bacillus thuringiensis strain AR23</strain>
    </source>
</reference>